<dbReference type="InterPro" id="IPR025332">
    <property type="entry name" value="DUF4238"/>
</dbReference>
<dbReference type="EMBL" id="LRRQ01000058">
    <property type="protein sequence ID" value="OAM90390.1"/>
    <property type="molecule type" value="Genomic_DNA"/>
</dbReference>
<protein>
    <recommendedName>
        <fullName evidence="3">DUF4238 domain-containing protein</fullName>
    </recommendedName>
</protein>
<organism evidence="1 2">
    <name type="scientific">Termitidicoccus mucosus</name>
    <dbReference type="NCBI Taxonomy" id="1184151"/>
    <lineage>
        <taxon>Bacteria</taxon>
        <taxon>Pseudomonadati</taxon>
        <taxon>Verrucomicrobiota</taxon>
        <taxon>Opitutia</taxon>
        <taxon>Opitutales</taxon>
        <taxon>Opitutaceae</taxon>
        <taxon>Termitidicoccus</taxon>
    </lineage>
</organism>
<name>A0A178IKH7_9BACT</name>
<accession>A0A178IKH7</accession>
<keyword evidence="2" id="KW-1185">Reference proteome</keyword>
<dbReference type="Proteomes" id="UP000078486">
    <property type="component" value="Unassembled WGS sequence"/>
</dbReference>
<dbReference type="RefSeq" id="WP_068769621.1">
    <property type="nucleotide sequence ID" value="NZ_CP109796.1"/>
</dbReference>
<reference evidence="1 2" key="1">
    <citation type="submission" date="2016-01" db="EMBL/GenBank/DDBJ databases">
        <title>High potential of lignocellulose degradation of a new Verrucomicrobia species.</title>
        <authorList>
            <person name="Wang Y."/>
            <person name="Shi Y."/>
            <person name="Qiu Z."/>
            <person name="Liu S."/>
            <person name="Yang H."/>
        </authorList>
    </citation>
    <scope>NUCLEOTIDE SEQUENCE [LARGE SCALE GENOMIC DNA]</scope>
    <source>
        <strain evidence="1 2">TSB47</strain>
    </source>
</reference>
<dbReference type="OrthoDB" id="669645at2"/>
<comment type="caution">
    <text evidence="1">The sequence shown here is derived from an EMBL/GenBank/DDBJ whole genome shotgun (WGS) entry which is preliminary data.</text>
</comment>
<evidence type="ECO:0000313" key="2">
    <source>
        <dbReference type="Proteomes" id="UP000078486"/>
    </source>
</evidence>
<dbReference type="AlphaFoldDB" id="A0A178IKH7"/>
<dbReference type="Pfam" id="PF14022">
    <property type="entry name" value="DUF4238"/>
    <property type="match status" value="1"/>
</dbReference>
<evidence type="ECO:0008006" key="3">
    <source>
        <dbReference type="Google" id="ProtNLM"/>
    </source>
</evidence>
<sequence>MPAYKRQHFLPCVYLKNFSPDGAKATRDSKVWRIDEKRTAFVPVKSQCAGDYLFSKIAAKKSENEFQAIEDGYAAAVAKIWSGGDPTVFEYFALIVAVLDLYARNISHENHTGHDGAHAYQLRTTSLLDRLIAGNQSRETLPQDEIYARLKRFWDVRLFLTPPGREIVTSDHPVLCFNWGEGDAMDFLLMPVTPGACAAVFDKRTTHTSGHRLTESDGTNLFRFSATHAHSCLYTASEPDQGAIDAARRLLQQRVKPRTITDAEKWSLDLIVPPRRDVFSFICPQGKG</sequence>
<evidence type="ECO:0000313" key="1">
    <source>
        <dbReference type="EMBL" id="OAM90390.1"/>
    </source>
</evidence>
<gene>
    <name evidence="1" type="ORF">AW736_07890</name>
</gene>
<proteinExistence type="predicted"/>